<sequence>MHTLPKPEIEIRKPSNDMNPSGAPKMRLIQEALSRARMRRPQSDRAPEAYRSARQITMDARSRASRDRGVGL</sequence>
<evidence type="ECO:0000313" key="4">
    <source>
        <dbReference type="Proteomes" id="UP000590749"/>
    </source>
</evidence>
<dbReference type="AlphaFoldDB" id="A0A7W5ABZ9"/>
<reference evidence="3 4" key="1">
    <citation type="submission" date="2020-08" db="EMBL/GenBank/DDBJ databases">
        <title>Genomic Encyclopedia of Type Strains, Phase III (KMG-III): the genomes of soil and plant-associated and newly described type strains.</title>
        <authorList>
            <person name="Whitman W."/>
        </authorList>
    </citation>
    <scope>NUCLEOTIDE SEQUENCE [LARGE SCALE GENOMIC DNA]</scope>
    <source>
        <strain evidence="3 4">CECT 3287</strain>
    </source>
</reference>
<evidence type="ECO:0000256" key="1">
    <source>
        <dbReference type="SAM" id="MobiDB-lite"/>
    </source>
</evidence>
<dbReference type="EMBL" id="BOMF01000013">
    <property type="protein sequence ID" value="GID43641.1"/>
    <property type="molecule type" value="Genomic_DNA"/>
</dbReference>
<evidence type="ECO:0000313" key="3">
    <source>
        <dbReference type="EMBL" id="MBB3093438.1"/>
    </source>
</evidence>
<evidence type="ECO:0000313" key="5">
    <source>
        <dbReference type="Proteomes" id="UP000645640"/>
    </source>
</evidence>
<proteinExistence type="predicted"/>
<gene>
    <name evidence="2" type="ORF">Aca07nite_09160</name>
    <name evidence="3" type="ORF">FHR83_001072</name>
</gene>
<protein>
    <submittedName>
        <fullName evidence="3">Uncharacterized protein</fullName>
    </submittedName>
</protein>
<evidence type="ECO:0000313" key="2">
    <source>
        <dbReference type="EMBL" id="GID43641.1"/>
    </source>
</evidence>
<dbReference type="Proteomes" id="UP000590749">
    <property type="component" value="Unassembled WGS sequence"/>
</dbReference>
<name>A0A7W5ABZ9_9ACTN</name>
<feature type="region of interest" description="Disordered" evidence="1">
    <location>
        <begin position="1"/>
        <end position="72"/>
    </location>
</feature>
<comment type="caution">
    <text evidence="3">The sequence shown here is derived from an EMBL/GenBank/DDBJ whole genome shotgun (WGS) entry which is preliminary data.</text>
</comment>
<dbReference type="EMBL" id="JACHXF010000001">
    <property type="protein sequence ID" value="MBB3093438.1"/>
    <property type="molecule type" value="Genomic_DNA"/>
</dbReference>
<feature type="compositionally biased region" description="Basic and acidic residues" evidence="1">
    <location>
        <begin position="1"/>
        <end position="15"/>
    </location>
</feature>
<feature type="compositionally biased region" description="Basic and acidic residues" evidence="1">
    <location>
        <begin position="60"/>
        <end position="72"/>
    </location>
</feature>
<keyword evidence="4" id="KW-1185">Reference proteome</keyword>
<accession>A0A7W5ABZ9</accession>
<reference evidence="2 5" key="2">
    <citation type="submission" date="2021-01" db="EMBL/GenBank/DDBJ databases">
        <title>Whole genome shotgun sequence of Actinoplanes capillaceus NBRC 16408.</title>
        <authorList>
            <person name="Komaki H."/>
            <person name="Tamura T."/>
        </authorList>
    </citation>
    <scope>NUCLEOTIDE SEQUENCE [LARGE SCALE GENOMIC DNA]</scope>
    <source>
        <strain evidence="2 5">NBRC 16408</strain>
    </source>
</reference>
<organism evidence="3 4">
    <name type="scientific">Actinoplanes campanulatus</name>
    <dbReference type="NCBI Taxonomy" id="113559"/>
    <lineage>
        <taxon>Bacteria</taxon>
        <taxon>Bacillati</taxon>
        <taxon>Actinomycetota</taxon>
        <taxon>Actinomycetes</taxon>
        <taxon>Micromonosporales</taxon>
        <taxon>Micromonosporaceae</taxon>
        <taxon>Actinoplanes</taxon>
    </lineage>
</organism>